<keyword evidence="1 2" id="KW-0597">Phosphoprotein</keyword>
<dbReference type="Pfam" id="PF00072">
    <property type="entry name" value="Response_reg"/>
    <property type="match status" value="1"/>
</dbReference>
<dbReference type="InterPro" id="IPR001789">
    <property type="entry name" value="Sig_transdc_resp-reg_receiver"/>
</dbReference>
<accession>A0A1F7U5Z4</accession>
<comment type="caution">
    <text evidence="4">The sequence shown here is derived from an EMBL/GenBank/DDBJ whole genome shotgun (WGS) entry which is preliminary data.</text>
</comment>
<dbReference type="Gene3D" id="3.40.50.2300">
    <property type="match status" value="1"/>
</dbReference>
<gene>
    <name evidence="4" type="ORF">A3C96_01375</name>
</gene>
<feature type="domain" description="Response regulatory" evidence="3">
    <location>
        <begin position="12"/>
        <end position="128"/>
    </location>
</feature>
<organism evidence="4 5">
    <name type="scientific">Candidatus Uhrbacteria bacterium RIFCSPHIGHO2_02_FULL_60_10</name>
    <dbReference type="NCBI Taxonomy" id="1802392"/>
    <lineage>
        <taxon>Bacteria</taxon>
        <taxon>Candidatus Uhriibacteriota</taxon>
    </lineage>
</organism>
<dbReference type="SMART" id="SM00448">
    <property type="entry name" value="REC"/>
    <property type="match status" value="1"/>
</dbReference>
<dbReference type="Proteomes" id="UP000177088">
    <property type="component" value="Unassembled WGS sequence"/>
</dbReference>
<dbReference type="EMBL" id="MGEA01000051">
    <property type="protein sequence ID" value="OGL73683.1"/>
    <property type="molecule type" value="Genomic_DNA"/>
</dbReference>
<evidence type="ECO:0000256" key="1">
    <source>
        <dbReference type="ARBA" id="ARBA00022553"/>
    </source>
</evidence>
<evidence type="ECO:0000256" key="2">
    <source>
        <dbReference type="PROSITE-ProRule" id="PRU00169"/>
    </source>
</evidence>
<dbReference type="SUPFAM" id="SSF52172">
    <property type="entry name" value="CheY-like"/>
    <property type="match status" value="1"/>
</dbReference>
<dbReference type="PANTHER" id="PTHR44591:SF3">
    <property type="entry name" value="RESPONSE REGULATORY DOMAIN-CONTAINING PROTEIN"/>
    <property type="match status" value="1"/>
</dbReference>
<protein>
    <recommendedName>
        <fullName evidence="3">Response regulatory domain-containing protein</fullName>
    </recommendedName>
</protein>
<reference evidence="4 5" key="1">
    <citation type="journal article" date="2016" name="Nat. Commun.">
        <title>Thousands of microbial genomes shed light on interconnected biogeochemical processes in an aquifer system.</title>
        <authorList>
            <person name="Anantharaman K."/>
            <person name="Brown C.T."/>
            <person name="Hug L.A."/>
            <person name="Sharon I."/>
            <person name="Castelle C.J."/>
            <person name="Probst A.J."/>
            <person name="Thomas B.C."/>
            <person name="Singh A."/>
            <person name="Wilkins M.J."/>
            <person name="Karaoz U."/>
            <person name="Brodie E.L."/>
            <person name="Williams K.H."/>
            <person name="Hubbard S.S."/>
            <person name="Banfield J.F."/>
        </authorList>
    </citation>
    <scope>NUCLEOTIDE SEQUENCE [LARGE SCALE GENOMIC DNA]</scope>
</reference>
<dbReference type="InterPro" id="IPR050595">
    <property type="entry name" value="Bact_response_regulator"/>
</dbReference>
<dbReference type="GO" id="GO:0000160">
    <property type="term" value="P:phosphorelay signal transduction system"/>
    <property type="evidence" value="ECO:0007669"/>
    <property type="project" value="InterPro"/>
</dbReference>
<name>A0A1F7U5Z4_9BACT</name>
<dbReference type="InterPro" id="IPR011006">
    <property type="entry name" value="CheY-like_superfamily"/>
</dbReference>
<evidence type="ECO:0000313" key="5">
    <source>
        <dbReference type="Proteomes" id="UP000177088"/>
    </source>
</evidence>
<sequence length="145" mass="15175">MKKSAPQGPKAHILIIDDDEFISGLYATILTHDGYAVSFARSGKEGLSAAVANKPDLILLDILMPETDGFETLAKLKAGAKTKPIPVVMLTGLSSPQDVQRGMEGGAAAYLAKTKVAPVDVLTKIEVLLHGPGKTPILGGRASKQ</sequence>
<dbReference type="PROSITE" id="PS50110">
    <property type="entry name" value="RESPONSE_REGULATORY"/>
    <property type="match status" value="1"/>
</dbReference>
<feature type="modified residue" description="4-aspartylphosphate" evidence="2">
    <location>
        <position position="61"/>
    </location>
</feature>
<proteinExistence type="predicted"/>
<evidence type="ECO:0000313" key="4">
    <source>
        <dbReference type="EMBL" id="OGL73683.1"/>
    </source>
</evidence>
<dbReference type="PANTHER" id="PTHR44591">
    <property type="entry name" value="STRESS RESPONSE REGULATOR PROTEIN 1"/>
    <property type="match status" value="1"/>
</dbReference>
<evidence type="ECO:0000259" key="3">
    <source>
        <dbReference type="PROSITE" id="PS50110"/>
    </source>
</evidence>
<dbReference type="AlphaFoldDB" id="A0A1F7U5Z4"/>